<accession>A0A9P0CDR8</accession>
<dbReference type="SUPFAM" id="SSF52540">
    <property type="entry name" value="P-loop containing nucleoside triphosphate hydrolases"/>
    <property type="match status" value="3"/>
</dbReference>
<evidence type="ECO:0000256" key="1">
    <source>
        <dbReference type="ARBA" id="ARBA00004173"/>
    </source>
</evidence>
<keyword evidence="3" id="KW-0067">ATP-binding</keyword>
<sequence length="1380" mass="155766">MAHKCIRRMKVLLKILSNDNFGAKAQFCTGRMQRGKRKVIIDDVEKVISDAKNPEFVPHKYLKEKLNQEELSHLRWMLQKENMKQDIFLIGRPGISRRNLAMAFLELTCKEYEYVSLSRDTTEADLKQRREIINSSAKYIDQSAVRAATQGRALVLEGIEKAERNVLPVLNNLLENREMHLEDGRFLIESHTYDKLLEKHGEAELKKWHLTRVSEDFRVIALGLPVPAYQGNALDPPLRSRFQARNIAPPLYEDLLDELQEKYPELDARLPQLLSVAFALSSVESRSLGLPDFPLENIEKVAAQLVKYPDLSVSDAVKKLYPYSIFVPKTEQNTVENLIKDLLPSESKQIYKVLDFTISDNSLESMKVSISPSEVTLNVPSGSNASRPMESQNFIFTPYLDHTFASILLSHSTSDFCIVGPKGCGKSAIIRHLANKLNYQIEPVVLYRDITSRDLIQQRTTLPNGDTVWQNSPLVTAALEGKLAVLDGIHRVHPSTLCLIHRLVHDRELQLYNGERLLRHDRYDALAEKFGESYLTDSKIFRIHPAFRIVALAESPGGDIPQWLTSELLSLFLFHEMRPLNLEEETFIMQSLFNVPAETFEGLLYAAEHLRTAKDPALSSLANFLSTRQLLRTARKCSTYRHTSLDVYDIIQNACMAKFLPPLTKHSLDTILKKLDIIPRNESFATKFLEIREDTVTIGDTTVPRYKTEAKSKVPQVLFYDVPQHLNLLEKLMQDFSVGEHILLVGNQGVGKNKVTDRLLELLNRPREYIQLHRDTTVQSLTVQPSLVGGVVRYEDSPLVQAVKSGHVLVIDEADKAPTHVTCILKTLIESGEMILSDRRRIVPNTDPRAVNKLPDIIPIHPDFRIIMLANRPGFPFLGNDLFSSFGDLLSCHIVDNPNPESERMLLKSYGPDVSDTVIDKLIKVFGKLRELSDQNLVSYPYSTREAINITKHLQTFPNDDISDALGNVFDFDGYSENSLEVLSEVFFENGIPTDILTKTRKTKVGTRRQLTIERDSGLDTSGPKHGKVDKDGNPHVGGNTWAGGTGGRDTAGLGGKGGPYRLDAGHDVHQLSDEEKANVPKHVLEAARKMNRETFKKRLQEIQMSEYDAKVYEEYSSAVAKEVQALKIILSSLQAKSKEREWSRHQTSGELDDAKLIEGITGEQAIYRRRTEPQPDIPNIQQKPKRLKLVVDVSASMYRFNGYDGRMIRQMEAVILVLEALAGHEDRIKVDIVGHSGEDDDIVFFKEDNPPKNNKERLELLKTMHAHSQFCYSGDNTLQAIKNAVTSLAKDKDKWDEAIVVVFSDAHLTRYRIAPSELSQALQSEPSVNAFAIFIGSQGNNAEMLLQALPVGKGFICMDLSNIPKILQQIFSSALLNTR</sequence>
<keyword evidence="11" id="KW-1185">Reference proteome</keyword>
<dbReference type="InterPro" id="IPR011704">
    <property type="entry name" value="ATPase_dyneun-rel_AAA"/>
</dbReference>
<proteinExistence type="predicted"/>
<gene>
    <name evidence="10" type="ORF">BEMITA_LOCUS9178</name>
</gene>
<evidence type="ECO:0000313" key="10">
    <source>
        <dbReference type="EMBL" id="CAH0772588.1"/>
    </source>
</evidence>
<keyword evidence="2" id="KW-0547">Nucleotide-binding</keyword>
<feature type="compositionally biased region" description="Gly residues" evidence="8">
    <location>
        <begin position="1041"/>
        <end position="1052"/>
    </location>
</feature>
<dbReference type="InterPro" id="IPR036465">
    <property type="entry name" value="vWFA_dom_sf"/>
</dbReference>
<protein>
    <recommendedName>
        <fullName evidence="7">von Willebrand factor A domain-containing protein 8</fullName>
    </recommendedName>
</protein>
<dbReference type="Gene3D" id="3.40.50.300">
    <property type="entry name" value="P-loop containing nucleotide triphosphate hydrolases"/>
    <property type="match status" value="3"/>
</dbReference>
<evidence type="ECO:0000256" key="8">
    <source>
        <dbReference type="SAM" id="MobiDB-lite"/>
    </source>
</evidence>
<comment type="subcellular location">
    <subcellularLocation>
        <location evidence="1">Mitochondrion</location>
    </subcellularLocation>
</comment>
<dbReference type="FunFam" id="3.40.50.300:FF:000663">
    <property type="entry name" value="von Willebrand factor A domain containing 8"/>
    <property type="match status" value="1"/>
</dbReference>
<dbReference type="Pfam" id="PF07728">
    <property type="entry name" value="AAA_5"/>
    <property type="match status" value="3"/>
</dbReference>
<evidence type="ECO:0000256" key="4">
    <source>
        <dbReference type="ARBA" id="ARBA00022946"/>
    </source>
</evidence>
<evidence type="ECO:0000256" key="6">
    <source>
        <dbReference type="ARBA" id="ARBA00055988"/>
    </source>
</evidence>
<evidence type="ECO:0000256" key="5">
    <source>
        <dbReference type="ARBA" id="ARBA00023128"/>
    </source>
</evidence>
<keyword evidence="4" id="KW-0809">Transit peptide</keyword>
<dbReference type="PANTHER" id="PTHR21610">
    <property type="entry name" value="VON WILLEBRAND FACTOR A DOMAIN-CONTAINING PROTEIN 8"/>
    <property type="match status" value="1"/>
</dbReference>
<feature type="domain" description="VWFA" evidence="9">
    <location>
        <begin position="1187"/>
        <end position="1371"/>
    </location>
</feature>
<dbReference type="SMART" id="SM00382">
    <property type="entry name" value="AAA"/>
    <property type="match status" value="2"/>
</dbReference>
<dbReference type="Gene3D" id="3.40.50.410">
    <property type="entry name" value="von Willebrand factor, type A domain"/>
    <property type="match status" value="1"/>
</dbReference>
<comment type="function">
    <text evidence="6">Exhibits ATPase activity in vitro.</text>
</comment>
<evidence type="ECO:0000256" key="2">
    <source>
        <dbReference type="ARBA" id="ARBA00022741"/>
    </source>
</evidence>
<dbReference type="InterPro" id="IPR039891">
    <property type="entry name" value="VWA8"/>
</dbReference>
<dbReference type="PROSITE" id="PS50234">
    <property type="entry name" value="VWFA"/>
    <property type="match status" value="1"/>
</dbReference>
<dbReference type="InterPro" id="IPR003593">
    <property type="entry name" value="AAA+_ATPase"/>
</dbReference>
<dbReference type="FunFam" id="3.40.50.300:FF:000587">
    <property type="entry name" value="von Willebrand factor A domain containing 8"/>
    <property type="match status" value="1"/>
</dbReference>
<evidence type="ECO:0000256" key="3">
    <source>
        <dbReference type="ARBA" id="ARBA00022840"/>
    </source>
</evidence>
<dbReference type="Proteomes" id="UP001152759">
    <property type="component" value="Chromosome 5"/>
</dbReference>
<dbReference type="GO" id="GO:0032991">
    <property type="term" value="C:protein-containing complex"/>
    <property type="evidence" value="ECO:0007669"/>
    <property type="project" value="UniProtKB-ARBA"/>
</dbReference>
<dbReference type="KEGG" id="btab:109037380"/>
<reference evidence="10" key="1">
    <citation type="submission" date="2021-12" db="EMBL/GenBank/DDBJ databases">
        <authorList>
            <person name="King R."/>
        </authorList>
    </citation>
    <scope>NUCLEOTIDE SEQUENCE</scope>
</reference>
<dbReference type="InterPro" id="IPR027417">
    <property type="entry name" value="P-loop_NTPase"/>
</dbReference>
<evidence type="ECO:0000259" key="9">
    <source>
        <dbReference type="PROSITE" id="PS50234"/>
    </source>
</evidence>
<dbReference type="GO" id="GO:0005524">
    <property type="term" value="F:ATP binding"/>
    <property type="evidence" value="ECO:0007669"/>
    <property type="project" value="UniProtKB-KW"/>
</dbReference>
<keyword evidence="5" id="KW-0496">Mitochondrion</keyword>
<organism evidence="10 11">
    <name type="scientific">Bemisia tabaci</name>
    <name type="common">Sweetpotato whitefly</name>
    <name type="synonym">Aleurodes tabaci</name>
    <dbReference type="NCBI Taxonomy" id="7038"/>
    <lineage>
        <taxon>Eukaryota</taxon>
        <taxon>Metazoa</taxon>
        <taxon>Ecdysozoa</taxon>
        <taxon>Arthropoda</taxon>
        <taxon>Hexapoda</taxon>
        <taxon>Insecta</taxon>
        <taxon>Pterygota</taxon>
        <taxon>Neoptera</taxon>
        <taxon>Paraneoptera</taxon>
        <taxon>Hemiptera</taxon>
        <taxon>Sternorrhyncha</taxon>
        <taxon>Aleyrodoidea</taxon>
        <taxon>Aleyrodidae</taxon>
        <taxon>Aleyrodinae</taxon>
        <taxon>Bemisia</taxon>
    </lineage>
</organism>
<dbReference type="GO" id="GO:0016887">
    <property type="term" value="F:ATP hydrolysis activity"/>
    <property type="evidence" value="ECO:0007669"/>
    <property type="project" value="InterPro"/>
</dbReference>
<dbReference type="PANTHER" id="PTHR21610:SF9">
    <property type="entry name" value="VON WILLEBRAND FACTOR A DOMAIN-CONTAINING PROTEIN 8"/>
    <property type="match status" value="1"/>
</dbReference>
<dbReference type="GO" id="GO:0005739">
    <property type="term" value="C:mitochondrion"/>
    <property type="evidence" value="ECO:0007669"/>
    <property type="project" value="UniProtKB-SubCell"/>
</dbReference>
<dbReference type="SUPFAM" id="SSF53300">
    <property type="entry name" value="vWA-like"/>
    <property type="match status" value="1"/>
</dbReference>
<dbReference type="SMART" id="SM00327">
    <property type="entry name" value="VWA"/>
    <property type="match status" value="1"/>
</dbReference>
<dbReference type="EMBL" id="OU963866">
    <property type="protein sequence ID" value="CAH0772588.1"/>
    <property type="molecule type" value="Genomic_DNA"/>
</dbReference>
<evidence type="ECO:0000256" key="7">
    <source>
        <dbReference type="ARBA" id="ARBA00070377"/>
    </source>
</evidence>
<dbReference type="InterPro" id="IPR002035">
    <property type="entry name" value="VWF_A"/>
</dbReference>
<name>A0A9P0CDR8_BEMTA</name>
<feature type="region of interest" description="Disordered" evidence="8">
    <location>
        <begin position="1016"/>
        <end position="1052"/>
    </location>
</feature>
<evidence type="ECO:0000313" key="11">
    <source>
        <dbReference type="Proteomes" id="UP001152759"/>
    </source>
</evidence>